<feature type="domain" description="Receptor ligand binding region" evidence="5">
    <location>
        <begin position="37"/>
        <end position="117"/>
    </location>
</feature>
<dbReference type="EMBL" id="VIIS01001193">
    <property type="protein sequence ID" value="KAF0301155.1"/>
    <property type="molecule type" value="Genomic_DNA"/>
</dbReference>
<keyword evidence="4" id="KW-0472">Membrane</keyword>
<dbReference type="InterPro" id="IPR028082">
    <property type="entry name" value="Peripla_BP_I"/>
</dbReference>
<protein>
    <submittedName>
        <fullName evidence="6">Glutamate receptor 1</fullName>
    </submittedName>
</protein>
<keyword evidence="7" id="KW-1185">Reference proteome</keyword>
<dbReference type="GO" id="GO:0016020">
    <property type="term" value="C:membrane"/>
    <property type="evidence" value="ECO:0007669"/>
    <property type="project" value="UniProtKB-SubCell"/>
</dbReference>
<dbReference type="SUPFAM" id="SSF53822">
    <property type="entry name" value="Periplasmic binding protein-like I"/>
    <property type="match status" value="1"/>
</dbReference>
<proteinExistence type="predicted"/>
<dbReference type="OrthoDB" id="5984008at2759"/>
<dbReference type="Pfam" id="PF01094">
    <property type="entry name" value="ANF_receptor"/>
    <property type="match status" value="1"/>
</dbReference>
<sequence length="128" mass="14886">MNAFLTQTYVHSASTKLYFAPLTSTPFLLFSVCDKVFSLGVHLMLGYVNPDAFDTLHSYANTFQMPFVAPWFPQKVRQMSTSLDYALSMRPEYHQAVLDIINHYRWDDVIYLYDSEDGECDVIYLFDL</sequence>
<evidence type="ECO:0000256" key="3">
    <source>
        <dbReference type="ARBA" id="ARBA00022989"/>
    </source>
</evidence>
<dbReference type="Proteomes" id="UP000440578">
    <property type="component" value="Unassembled WGS sequence"/>
</dbReference>
<accession>A0A6A4W480</accession>
<evidence type="ECO:0000313" key="6">
    <source>
        <dbReference type="EMBL" id="KAF0301155.1"/>
    </source>
</evidence>
<keyword evidence="6" id="KW-0675">Receptor</keyword>
<evidence type="ECO:0000313" key="7">
    <source>
        <dbReference type="Proteomes" id="UP000440578"/>
    </source>
</evidence>
<keyword evidence="2" id="KW-0812">Transmembrane</keyword>
<reference evidence="6 7" key="1">
    <citation type="submission" date="2019-07" db="EMBL/GenBank/DDBJ databases">
        <title>Draft genome assembly of a fouling barnacle, Amphibalanus amphitrite (Darwin, 1854): The first reference genome for Thecostraca.</title>
        <authorList>
            <person name="Kim W."/>
        </authorList>
    </citation>
    <scope>NUCLEOTIDE SEQUENCE [LARGE SCALE GENOMIC DNA]</scope>
    <source>
        <strain evidence="6">SNU_AA5</strain>
        <tissue evidence="6">Soma without cirri and trophi</tissue>
    </source>
</reference>
<dbReference type="AlphaFoldDB" id="A0A6A4W480"/>
<keyword evidence="3" id="KW-1133">Transmembrane helix</keyword>
<evidence type="ECO:0000259" key="5">
    <source>
        <dbReference type="Pfam" id="PF01094"/>
    </source>
</evidence>
<name>A0A6A4W480_AMPAM</name>
<evidence type="ECO:0000256" key="2">
    <source>
        <dbReference type="ARBA" id="ARBA00022692"/>
    </source>
</evidence>
<evidence type="ECO:0000256" key="1">
    <source>
        <dbReference type="ARBA" id="ARBA00004370"/>
    </source>
</evidence>
<gene>
    <name evidence="6" type="primary">GluRIA_2</name>
    <name evidence="6" type="ORF">FJT64_026472</name>
</gene>
<comment type="subcellular location">
    <subcellularLocation>
        <location evidence="1">Membrane</location>
    </subcellularLocation>
</comment>
<comment type="caution">
    <text evidence="6">The sequence shown here is derived from an EMBL/GenBank/DDBJ whole genome shotgun (WGS) entry which is preliminary data.</text>
</comment>
<dbReference type="Gene3D" id="3.40.50.2300">
    <property type="match status" value="1"/>
</dbReference>
<evidence type="ECO:0000256" key="4">
    <source>
        <dbReference type="ARBA" id="ARBA00023136"/>
    </source>
</evidence>
<dbReference type="InterPro" id="IPR001828">
    <property type="entry name" value="ANF_lig-bd_rcpt"/>
</dbReference>
<organism evidence="6 7">
    <name type="scientific">Amphibalanus amphitrite</name>
    <name type="common">Striped barnacle</name>
    <name type="synonym">Balanus amphitrite</name>
    <dbReference type="NCBI Taxonomy" id="1232801"/>
    <lineage>
        <taxon>Eukaryota</taxon>
        <taxon>Metazoa</taxon>
        <taxon>Ecdysozoa</taxon>
        <taxon>Arthropoda</taxon>
        <taxon>Crustacea</taxon>
        <taxon>Multicrustacea</taxon>
        <taxon>Cirripedia</taxon>
        <taxon>Thoracica</taxon>
        <taxon>Thoracicalcarea</taxon>
        <taxon>Balanomorpha</taxon>
        <taxon>Balanoidea</taxon>
        <taxon>Balanidae</taxon>
        <taxon>Amphibalaninae</taxon>
        <taxon>Amphibalanus</taxon>
    </lineage>
</organism>